<dbReference type="InterPro" id="IPR023198">
    <property type="entry name" value="PGP-like_dom2"/>
</dbReference>
<dbReference type="RefSeq" id="WP_378266979.1">
    <property type="nucleotide sequence ID" value="NZ_JBHUKR010000009.1"/>
</dbReference>
<dbReference type="PANTHER" id="PTHR43434:SF1">
    <property type="entry name" value="PHOSPHOGLYCOLATE PHOSPHATASE"/>
    <property type="match status" value="1"/>
</dbReference>
<dbReference type="InterPro" id="IPR050155">
    <property type="entry name" value="HAD-like_hydrolase_sf"/>
</dbReference>
<proteinExistence type="predicted"/>
<protein>
    <submittedName>
        <fullName evidence="1">HAD family hydrolase</fullName>
    </submittedName>
</protein>
<dbReference type="SFLD" id="SFLDS00003">
    <property type="entry name" value="Haloacid_Dehalogenase"/>
    <property type="match status" value="1"/>
</dbReference>
<dbReference type="Proteomes" id="UP001597417">
    <property type="component" value="Unassembled WGS sequence"/>
</dbReference>
<dbReference type="InterPro" id="IPR023214">
    <property type="entry name" value="HAD_sf"/>
</dbReference>
<dbReference type="Gene3D" id="1.10.150.240">
    <property type="entry name" value="Putative phosphatase, domain 2"/>
    <property type="match status" value="1"/>
</dbReference>
<dbReference type="Gene3D" id="3.40.50.1000">
    <property type="entry name" value="HAD superfamily/HAD-like"/>
    <property type="match status" value="1"/>
</dbReference>
<dbReference type="GO" id="GO:0016787">
    <property type="term" value="F:hydrolase activity"/>
    <property type="evidence" value="ECO:0007669"/>
    <property type="project" value="UniProtKB-KW"/>
</dbReference>
<comment type="caution">
    <text evidence="1">The sequence shown here is derived from an EMBL/GenBank/DDBJ whole genome shotgun (WGS) entry which is preliminary data.</text>
</comment>
<dbReference type="SFLD" id="SFLDG01129">
    <property type="entry name" value="C1.5:_HAD__Beta-PGM__Phosphata"/>
    <property type="match status" value="1"/>
</dbReference>
<dbReference type="EMBL" id="JBHUKR010000009">
    <property type="protein sequence ID" value="MFD2418558.1"/>
    <property type="molecule type" value="Genomic_DNA"/>
</dbReference>
<evidence type="ECO:0000313" key="1">
    <source>
        <dbReference type="EMBL" id="MFD2418558.1"/>
    </source>
</evidence>
<dbReference type="Pfam" id="PF12710">
    <property type="entry name" value="HAD"/>
    <property type="match status" value="1"/>
</dbReference>
<name>A0ABW5FUQ0_9PSEU</name>
<dbReference type="InterPro" id="IPR036412">
    <property type="entry name" value="HAD-like_sf"/>
</dbReference>
<evidence type="ECO:0000313" key="2">
    <source>
        <dbReference type="Proteomes" id="UP001597417"/>
    </source>
</evidence>
<gene>
    <name evidence="1" type="ORF">ACFSXZ_19735</name>
</gene>
<organism evidence="1 2">
    <name type="scientific">Amycolatopsis pigmentata</name>
    <dbReference type="NCBI Taxonomy" id="450801"/>
    <lineage>
        <taxon>Bacteria</taxon>
        <taxon>Bacillati</taxon>
        <taxon>Actinomycetota</taxon>
        <taxon>Actinomycetes</taxon>
        <taxon>Pseudonocardiales</taxon>
        <taxon>Pseudonocardiaceae</taxon>
        <taxon>Amycolatopsis</taxon>
    </lineage>
</organism>
<dbReference type="SUPFAM" id="SSF56784">
    <property type="entry name" value="HAD-like"/>
    <property type="match status" value="1"/>
</dbReference>
<keyword evidence="2" id="KW-1185">Reference proteome</keyword>
<reference evidence="2" key="1">
    <citation type="journal article" date="2019" name="Int. J. Syst. Evol. Microbiol.">
        <title>The Global Catalogue of Microorganisms (GCM) 10K type strain sequencing project: providing services to taxonomists for standard genome sequencing and annotation.</title>
        <authorList>
            <consortium name="The Broad Institute Genomics Platform"/>
            <consortium name="The Broad Institute Genome Sequencing Center for Infectious Disease"/>
            <person name="Wu L."/>
            <person name="Ma J."/>
        </authorList>
    </citation>
    <scope>NUCLEOTIDE SEQUENCE [LARGE SCALE GENOMIC DNA]</scope>
    <source>
        <strain evidence="2">CGMCC 4.7645</strain>
    </source>
</reference>
<dbReference type="PANTHER" id="PTHR43434">
    <property type="entry name" value="PHOSPHOGLYCOLATE PHOSPHATASE"/>
    <property type="match status" value="1"/>
</dbReference>
<accession>A0ABW5FUQ0</accession>
<sequence>MVVSKRLVLWDIDQTLVDLRGAGRAWYAHALSEVLGVTLTGMPPFFGRTERAITAEVLAAHGIQPDEELVRRVWAALVAASEASLPTLAGRGLALPGAADALSGLAAHGDVVQSLVTGNLREIAWHKLSAFELHAHLDFDLGGYGSLSAHRPDLVAHAVGQAAARHGEPESVIVVGDTPHDVEAALAHEAVAVAVATGRFSAEELRGAGAHIVLPDLADTAAVLAAVLNGH</sequence>
<keyword evidence="1" id="KW-0378">Hydrolase</keyword>